<keyword evidence="1" id="KW-1133">Transmembrane helix</keyword>
<accession>A0A0G1IXN5</accession>
<dbReference type="Gene3D" id="3.30.700.10">
    <property type="entry name" value="Glycoprotein, Type 4 Pilin"/>
    <property type="match status" value="1"/>
</dbReference>
<sequence length="148" mass="15679">MKGITLIELLVSISIIAVIATIFISAFSTFRENSQLSEAQSAIIGLLKDARSRTLSSQNKSNYGIHFETAKAVLFKGDIYNSADASNEPYFLPTAVQIGAINLTNGVVDTVFTRLLGTTTASGTVTISSKRTGGSFRVITILGTGNAQ</sequence>
<keyword evidence="1" id="KW-0812">Transmembrane</keyword>
<evidence type="ECO:0008006" key="4">
    <source>
        <dbReference type="Google" id="ProtNLM"/>
    </source>
</evidence>
<organism evidence="2 3">
    <name type="scientific">Candidatus Giovannonibacteria bacterium GW2011_GWA2_44_26</name>
    <dbReference type="NCBI Taxonomy" id="1618648"/>
    <lineage>
        <taxon>Bacteria</taxon>
        <taxon>Candidatus Giovannoniibacteriota</taxon>
    </lineage>
</organism>
<evidence type="ECO:0000313" key="3">
    <source>
        <dbReference type="Proteomes" id="UP000033945"/>
    </source>
</evidence>
<dbReference type="Pfam" id="PF07963">
    <property type="entry name" value="N_methyl"/>
    <property type="match status" value="1"/>
</dbReference>
<dbReference type="EMBL" id="LCIT01000001">
    <property type="protein sequence ID" value="KKT63845.1"/>
    <property type="molecule type" value="Genomic_DNA"/>
</dbReference>
<reference evidence="2 3" key="1">
    <citation type="journal article" date="2015" name="Nature">
        <title>rRNA introns, odd ribosomes, and small enigmatic genomes across a large radiation of phyla.</title>
        <authorList>
            <person name="Brown C.T."/>
            <person name="Hug L.A."/>
            <person name="Thomas B.C."/>
            <person name="Sharon I."/>
            <person name="Castelle C.J."/>
            <person name="Singh A."/>
            <person name="Wilkins M.J."/>
            <person name="Williams K.H."/>
            <person name="Banfield J.F."/>
        </authorList>
    </citation>
    <scope>NUCLEOTIDE SEQUENCE [LARGE SCALE GENOMIC DNA]</scope>
</reference>
<dbReference type="InterPro" id="IPR045584">
    <property type="entry name" value="Pilin-like"/>
</dbReference>
<dbReference type="Proteomes" id="UP000033945">
    <property type="component" value="Unassembled WGS sequence"/>
</dbReference>
<evidence type="ECO:0000256" key="1">
    <source>
        <dbReference type="SAM" id="Phobius"/>
    </source>
</evidence>
<protein>
    <recommendedName>
        <fullName evidence="4">Prepilin-type N-terminal cleavage/methylation domain-containing protein</fullName>
    </recommendedName>
</protein>
<dbReference type="NCBIfam" id="TIGR02532">
    <property type="entry name" value="IV_pilin_GFxxxE"/>
    <property type="match status" value="1"/>
</dbReference>
<gene>
    <name evidence="2" type="ORF">UW55_C0001G0138</name>
</gene>
<dbReference type="PROSITE" id="PS00409">
    <property type="entry name" value="PROKAR_NTER_METHYL"/>
    <property type="match status" value="1"/>
</dbReference>
<comment type="caution">
    <text evidence="2">The sequence shown here is derived from an EMBL/GenBank/DDBJ whole genome shotgun (WGS) entry which is preliminary data.</text>
</comment>
<keyword evidence="1" id="KW-0472">Membrane</keyword>
<dbReference type="SUPFAM" id="SSF54523">
    <property type="entry name" value="Pili subunits"/>
    <property type="match status" value="1"/>
</dbReference>
<evidence type="ECO:0000313" key="2">
    <source>
        <dbReference type="EMBL" id="KKT63845.1"/>
    </source>
</evidence>
<dbReference type="InterPro" id="IPR012902">
    <property type="entry name" value="N_methyl_site"/>
</dbReference>
<dbReference type="AlphaFoldDB" id="A0A0G1IXN5"/>
<feature type="transmembrane region" description="Helical" evidence="1">
    <location>
        <begin position="6"/>
        <end position="27"/>
    </location>
</feature>
<name>A0A0G1IXN5_9BACT</name>
<proteinExistence type="predicted"/>